<dbReference type="EMBL" id="NVQR01000040">
    <property type="protein sequence ID" value="PCH62413.1"/>
    <property type="molecule type" value="Genomic_DNA"/>
</dbReference>
<comment type="caution">
    <text evidence="1">The sequence shown here is derived from an EMBL/GenBank/DDBJ whole genome shotgun (WGS) entry which is preliminary data.</text>
</comment>
<accession>A0A2A4MR61</accession>
<dbReference type="AlphaFoldDB" id="A0A2A4MR61"/>
<gene>
    <name evidence="1" type="ORF">COC19_02955</name>
</gene>
<sequence>MAHTINSYTSCIISVHLKQDFILSLTPPLAEDVDRVKNNFSFKKAEIDEENDFVSAGGVWSETKVIKSLSIVTSKNAAQVKILGGTTDDCFDIIYETMEVLYGKKQGDVDSGIRYVDYETTTKVVLDKPLYSVYSQEVQKLIKSWKELSDGSMIGVIKEGESWKDHSKSAIDICEEDFKRLYEGQSSALIMPSVVQFTISVPTNFHRLSHHKVSIAVESVEDFQENTYFIQTEFPYKSHLNIIDLIAGHEANKKL</sequence>
<reference evidence="2" key="1">
    <citation type="submission" date="2017-08" db="EMBL/GenBank/DDBJ databases">
        <title>A dynamic microbial community with high functional redundancy inhabits the cold, oxic subseafloor aquifer.</title>
        <authorList>
            <person name="Tully B.J."/>
            <person name="Wheat C.G."/>
            <person name="Glazer B.T."/>
            <person name="Huber J.A."/>
        </authorList>
    </citation>
    <scope>NUCLEOTIDE SEQUENCE [LARGE SCALE GENOMIC DNA]</scope>
</reference>
<dbReference type="Proteomes" id="UP000218172">
    <property type="component" value="Unassembled WGS sequence"/>
</dbReference>
<protein>
    <submittedName>
        <fullName evidence="1">Uncharacterized protein</fullName>
    </submittedName>
</protein>
<evidence type="ECO:0000313" key="2">
    <source>
        <dbReference type="Proteomes" id="UP000218172"/>
    </source>
</evidence>
<proteinExistence type="predicted"/>
<name>A0A2A4MR61_9GAMM</name>
<evidence type="ECO:0000313" key="1">
    <source>
        <dbReference type="EMBL" id="PCH62413.1"/>
    </source>
</evidence>
<organism evidence="1 2">
    <name type="scientific">SAR86 cluster bacterium</name>
    <dbReference type="NCBI Taxonomy" id="2030880"/>
    <lineage>
        <taxon>Bacteria</taxon>
        <taxon>Pseudomonadati</taxon>
        <taxon>Pseudomonadota</taxon>
        <taxon>Gammaproteobacteria</taxon>
        <taxon>SAR86 cluster</taxon>
    </lineage>
</organism>